<feature type="compositionally biased region" description="Polar residues" evidence="1">
    <location>
        <begin position="13"/>
        <end position="23"/>
    </location>
</feature>
<dbReference type="Proteomes" id="UP000306102">
    <property type="component" value="Unassembled WGS sequence"/>
</dbReference>
<dbReference type="AlphaFoldDB" id="A0A4S4EQY2"/>
<proteinExistence type="predicted"/>
<dbReference type="PANTHER" id="PTHR31170:SF25">
    <property type="entry name" value="BNAA09G04570D PROTEIN"/>
    <property type="match status" value="1"/>
</dbReference>
<comment type="caution">
    <text evidence="2">The sequence shown here is derived from an EMBL/GenBank/DDBJ whole genome shotgun (WGS) entry which is preliminary data.</text>
</comment>
<evidence type="ECO:0000256" key="1">
    <source>
        <dbReference type="SAM" id="MobiDB-lite"/>
    </source>
</evidence>
<organism evidence="2 3">
    <name type="scientific">Camellia sinensis var. sinensis</name>
    <name type="common">China tea</name>
    <dbReference type="NCBI Taxonomy" id="542762"/>
    <lineage>
        <taxon>Eukaryota</taxon>
        <taxon>Viridiplantae</taxon>
        <taxon>Streptophyta</taxon>
        <taxon>Embryophyta</taxon>
        <taxon>Tracheophyta</taxon>
        <taxon>Spermatophyta</taxon>
        <taxon>Magnoliopsida</taxon>
        <taxon>eudicotyledons</taxon>
        <taxon>Gunneridae</taxon>
        <taxon>Pentapetalae</taxon>
        <taxon>asterids</taxon>
        <taxon>Ericales</taxon>
        <taxon>Theaceae</taxon>
        <taxon>Camellia</taxon>
    </lineage>
</organism>
<dbReference type="Pfam" id="PF03140">
    <property type="entry name" value="DUF247"/>
    <property type="match status" value="1"/>
</dbReference>
<protein>
    <submittedName>
        <fullName evidence="2">Uncharacterized protein</fullName>
    </submittedName>
</protein>
<name>A0A4S4EQY2_CAMSN</name>
<gene>
    <name evidence="2" type="ORF">TEA_012477</name>
</gene>
<accession>A0A4S4EQY2</accession>
<dbReference type="InterPro" id="IPR004158">
    <property type="entry name" value="DUF247_pln"/>
</dbReference>
<dbReference type="EMBL" id="SDRB02002876">
    <property type="protein sequence ID" value="THG18774.1"/>
    <property type="molecule type" value="Genomic_DNA"/>
</dbReference>
<feature type="region of interest" description="Disordered" evidence="1">
    <location>
        <begin position="1"/>
        <end position="23"/>
    </location>
</feature>
<sequence>MENGEHQAITIAESDSNQELPVRSTNEIEESTNVASIIHMQRRLNEIRREGIQNLKERQNAFICKVPQSLIEISSPRDIEREIVSIGPYHHSKDGVLEFESYKWQFLHSLLSRTNQPHDVHLRQAMKELEREARTWYTEPIEMSSEQFIEMMMLDGCFIIELFQQVSESEDSVNANSLLFRKTWLIQILIRDLLKLENQLPFFVLERLFNLSIGNTSDLLSLQALKFFNLALPRSLELLKNIKFHDLAKNHLLDLFHSSYLPCSISSCNSSNIQIRISPNLINLCTSSHGSQEYHPLSNQSMPCVTRLRLAGIKFRPQKKINGSFLDINFHKGVLEIPPITINDFTSTILINCVALEQCSPQGSSTYFSEYIAFMSCLISSGRDVTFLCDDGIITNFSYNDLQVAHLFRKLGEKVVFNIRGCYLSKQFREVEAYYSSNWATLRRTYFSNPWSSISVVSASVLLAMTTIQTIMAILSYKVHHS</sequence>
<evidence type="ECO:0000313" key="2">
    <source>
        <dbReference type="EMBL" id="THG18774.1"/>
    </source>
</evidence>
<evidence type="ECO:0000313" key="3">
    <source>
        <dbReference type="Proteomes" id="UP000306102"/>
    </source>
</evidence>
<reference evidence="2 3" key="1">
    <citation type="journal article" date="2018" name="Proc. Natl. Acad. Sci. U.S.A.">
        <title>Draft genome sequence of Camellia sinensis var. sinensis provides insights into the evolution of the tea genome and tea quality.</title>
        <authorList>
            <person name="Wei C."/>
            <person name="Yang H."/>
            <person name="Wang S."/>
            <person name="Zhao J."/>
            <person name="Liu C."/>
            <person name="Gao L."/>
            <person name="Xia E."/>
            <person name="Lu Y."/>
            <person name="Tai Y."/>
            <person name="She G."/>
            <person name="Sun J."/>
            <person name="Cao H."/>
            <person name="Tong W."/>
            <person name="Gao Q."/>
            <person name="Li Y."/>
            <person name="Deng W."/>
            <person name="Jiang X."/>
            <person name="Wang W."/>
            <person name="Chen Q."/>
            <person name="Zhang S."/>
            <person name="Li H."/>
            <person name="Wu J."/>
            <person name="Wang P."/>
            <person name="Li P."/>
            <person name="Shi C."/>
            <person name="Zheng F."/>
            <person name="Jian J."/>
            <person name="Huang B."/>
            <person name="Shan D."/>
            <person name="Shi M."/>
            <person name="Fang C."/>
            <person name="Yue Y."/>
            <person name="Li F."/>
            <person name="Li D."/>
            <person name="Wei S."/>
            <person name="Han B."/>
            <person name="Jiang C."/>
            <person name="Yin Y."/>
            <person name="Xia T."/>
            <person name="Zhang Z."/>
            <person name="Bennetzen J.L."/>
            <person name="Zhao S."/>
            <person name="Wan X."/>
        </authorList>
    </citation>
    <scope>NUCLEOTIDE SEQUENCE [LARGE SCALE GENOMIC DNA]</scope>
    <source>
        <strain evidence="3">cv. Shuchazao</strain>
        <tissue evidence="2">Leaf</tissue>
    </source>
</reference>
<keyword evidence="3" id="KW-1185">Reference proteome</keyword>
<dbReference type="PANTHER" id="PTHR31170">
    <property type="entry name" value="BNAC04G53230D PROTEIN"/>
    <property type="match status" value="1"/>
</dbReference>